<dbReference type="CDD" id="cd00038">
    <property type="entry name" value="CAP_ED"/>
    <property type="match status" value="1"/>
</dbReference>
<sequence length="161" mass="17715">MGYEFRHDVHDDRPMTLETEVSSLRQVPLFRGVEPSRLKLLAFTSERVHFEAGQALFARGDAADAAYLLLEGEAEVSIDGPQGRFRLALLGANALLGEMGILAEQPRSATVTALTTLTALRIDRTVFLELLAQFPQIGIAVLRELALRLEQTNQQLAQSQG</sequence>
<keyword evidence="3" id="KW-1185">Reference proteome</keyword>
<dbReference type="GO" id="GO:0005829">
    <property type="term" value="C:cytosol"/>
    <property type="evidence" value="ECO:0007669"/>
    <property type="project" value="TreeGrafter"/>
</dbReference>
<dbReference type="InterPro" id="IPR050397">
    <property type="entry name" value="Env_Response_Regulators"/>
</dbReference>
<dbReference type="InterPro" id="IPR018488">
    <property type="entry name" value="cNMP-bd_CS"/>
</dbReference>
<dbReference type="PANTHER" id="PTHR24567:SF74">
    <property type="entry name" value="HTH-TYPE TRANSCRIPTIONAL REGULATOR ARCR"/>
    <property type="match status" value="1"/>
</dbReference>
<dbReference type="PROSITE" id="PS00889">
    <property type="entry name" value="CNMP_BINDING_2"/>
    <property type="match status" value="1"/>
</dbReference>
<dbReference type="PANTHER" id="PTHR24567">
    <property type="entry name" value="CRP FAMILY TRANSCRIPTIONAL REGULATORY PROTEIN"/>
    <property type="match status" value="1"/>
</dbReference>
<dbReference type="SMART" id="SM00100">
    <property type="entry name" value="cNMP"/>
    <property type="match status" value="1"/>
</dbReference>
<dbReference type="Gene3D" id="2.60.120.10">
    <property type="entry name" value="Jelly Rolls"/>
    <property type="match status" value="1"/>
</dbReference>
<evidence type="ECO:0000313" key="3">
    <source>
        <dbReference type="Proteomes" id="UP000199229"/>
    </source>
</evidence>
<protein>
    <submittedName>
        <fullName evidence="2">Cyclic nucleotide-binding domain-containing protein</fullName>
    </submittedName>
</protein>
<dbReference type="Proteomes" id="UP000199229">
    <property type="component" value="Unassembled WGS sequence"/>
</dbReference>
<dbReference type="SUPFAM" id="SSF51206">
    <property type="entry name" value="cAMP-binding domain-like"/>
    <property type="match status" value="1"/>
</dbReference>
<dbReference type="InterPro" id="IPR000595">
    <property type="entry name" value="cNMP-bd_dom"/>
</dbReference>
<evidence type="ECO:0000313" key="2">
    <source>
        <dbReference type="EMBL" id="SFG63661.1"/>
    </source>
</evidence>
<feature type="domain" description="Cyclic nucleotide-binding" evidence="1">
    <location>
        <begin position="29"/>
        <end position="148"/>
    </location>
</feature>
<dbReference type="GO" id="GO:0003700">
    <property type="term" value="F:DNA-binding transcription factor activity"/>
    <property type="evidence" value="ECO:0007669"/>
    <property type="project" value="TreeGrafter"/>
</dbReference>
<dbReference type="InterPro" id="IPR018490">
    <property type="entry name" value="cNMP-bd_dom_sf"/>
</dbReference>
<organism evidence="2 3">
    <name type="scientific">Methylobacterium gossipiicola</name>
    <dbReference type="NCBI Taxonomy" id="582675"/>
    <lineage>
        <taxon>Bacteria</taxon>
        <taxon>Pseudomonadati</taxon>
        <taxon>Pseudomonadota</taxon>
        <taxon>Alphaproteobacteria</taxon>
        <taxon>Hyphomicrobiales</taxon>
        <taxon>Methylobacteriaceae</taxon>
        <taxon>Methylobacterium</taxon>
    </lineage>
</organism>
<evidence type="ECO:0000259" key="1">
    <source>
        <dbReference type="PROSITE" id="PS50042"/>
    </source>
</evidence>
<proteinExistence type="predicted"/>
<gene>
    <name evidence="2" type="ORF">SAMN05192565_10756</name>
</gene>
<accession>A0A1I2TMW7</accession>
<dbReference type="AlphaFoldDB" id="A0A1I2TMW7"/>
<dbReference type="Pfam" id="PF00027">
    <property type="entry name" value="cNMP_binding"/>
    <property type="match status" value="1"/>
</dbReference>
<dbReference type="EMBL" id="FOPM01000007">
    <property type="protein sequence ID" value="SFG63661.1"/>
    <property type="molecule type" value="Genomic_DNA"/>
</dbReference>
<dbReference type="PROSITE" id="PS50042">
    <property type="entry name" value="CNMP_BINDING_3"/>
    <property type="match status" value="1"/>
</dbReference>
<name>A0A1I2TMW7_9HYPH</name>
<dbReference type="PRINTS" id="PR00103">
    <property type="entry name" value="CAMPKINASE"/>
</dbReference>
<dbReference type="STRING" id="582675.SAMN05192565_10756"/>
<dbReference type="InterPro" id="IPR014710">
    <property type="entry name" value="RmlC-like_jellyroll"/>
</dbReference>
<reference evidence="3" key="1">
    <citation type="submission" date="2016-10" db="EMBL/GenBank/DDBJ databases">
        <authorList>
            <person name="Varghese N."/>
            <person name="Submissions S."/>
        </authorList>
    </citation>
    <scope>NUCLEOTIDE SEQUENCE [LARGE SCALE GENOMIC DNA]</scope>
    <source>
        <strain evidence="3">Gh-105</strain>
    </source>
</reference>